<feature type="chain" id="PRO_5035747467" evidence="2">
    <location>
        <begin position="30"/>
        <end position="118"/>
    </location>
</feature>
<dbReference type="SUPFAM" id="SSF47699">
    <property type="entry name" value="Bifunctional inhibitor/lipid-transfer protein/seed storage 2S albumin"/>
    <property type="match status" value="1"/>
</dbReference>
<protein>
    <submittedName>
        <fullName evidence="3">Non-specific lipid-transfer 14</fullName>
    </submittedName>
</protein>
<gene>
    <name evidence="3" type="ORF">OLEA9_A069271</name>
</gene>
<dbReference type="PRINTS" id="PR00382">
    <property type="entry name" value="LIPIDTRNSFER"/>
</dbReference>
<keyword evidence="2" id="KW-0732">Signal</keyword>
<evidence type="ECO:0000256" key="2">
    <source>
        <dbReference type="SAM" id="SignalP"/>
    </source>
</evidence>
<name>A0A8S0T9I1_OLEEU</name>
<reference evidence="3 4" key="1">
    <citation type="submission" date="2019-12" db="EMBL/GenBank/DDBJ databases">
        <authorList>
            <person name="Alioto T."/>
            <person name="Alioto T."/>
            <person name="Gomez Garrido J."/>
        </authorList>
    </citation>
    <scope>NUCLEOTIDE SEQUENCE [LARGE SCALE GENOMIC DNA]</scope>
</reference>
<dbReference type="GO" id="GO:0006869">
    <property type="term" value="P:lipid transport"/>
    <property type="evidence" value="ECO:0007669"/>
    <property type="project" value="InterPro"/>
</dbReference>
<organism evidence="3 4">
    <name type="scientific">Olea europaea subsp. europaea</name>
    <dbReference type="NCBI Taxonomy" id="158383"/>
    <lineage>
        <taxon>Eukaryota</taxon>
        <taxon>Viridiplantae</taxon>
        <taxon>Streptophyta</taxon>
        <taxon>Embryophyta</taxon>
        <taxon>Tracheophyta</taxon>
        <taxon>Spermatophyta</taxon>
        <taxon>Magnoliopsida</taxon>
        <taxon>eudicotyledons</taxon>
        <taxon>Gunneridae</taxon>
        <taxon>Pentapetalae</taxon>
        <taxon>asterids</taxon>
        <taxon>lamiids</taxon>
        <taxon>Lamiales</taxon>
        <taxon>Oleaceae</taxon>
        <taxon>Oleeae</taxon>
        <taxon>Olea</taxon>
    </lineage>
</organism>
<evidence type="ECO:0000313" key="4">
    <source>
        <dbReference type="Proteomes" id="UP000594638"/>
    </source>
</evidence>
<proteinExistence type="inferred from homology"/>
<evidence type="ECO:0000313" key="3">
    <source>
        <dbReference type="EMBL" id="CAA3001688.1"/>
    </source>
</evidence>
<dbReference type="Gene3D" id="1.10.110.10">
    <property type="entry name" value="Plant lipid-transfer and hydrophobic proteins"/>
    <property type="match status" value="1"/>
</dbReference>
<dbReference type="AlphaFoldDB" id="A0A8S0T9I1"/>
<dbReference type="InterPro" id="IPR000528">
    <property type="entry name" value="Plant_nsLTP"/>
</dbReference>
<dbReference type="PANTHER" id="PTHR33076">
    <property type="entry name" value="NON-SPECIFIC LIPID-TRANSFER PROTEIN 2-RELATED"/>
    <property type="match status" value="1"/>
</dbReference>
<dbReference type="InterPro" id="IPR036312">
    <property type="entry name" value="Bifun_inhib/LTP/seed_sf"/>
</dbReference>
<dbReference type="CDD" id="cd01960">
    <property type="entry name" value="nsLTP1"/>
    <property type="match status" value="1"/>
</dbReference>
<keyword evidence="4" id="KW-1185">Reference proteome</keyword>
<accession>A0A8S0T9I1</accession>
<dbReference type="Proteomes" id="UP000594638">
    <property type="component" value="Unassembled WGS sequence"/>
</dbReference>
<dbReference type="EMBL" id="CACTIH010005775">
    <property type="protein sequence ID" value="CAA3001688.1"/>
    <property type="molecule type" value="Genomic_DNA"/>
</dbReference>
<dbReference type="GO" id="GO:0008289">
    <property type="term" value="F:lipid binding"/>
    <property type="evidence" value="ECO:0007669"/>
    <property type="project" value="InterPro"/>
</dbReference>
<comment type="similarity">
    <text evidence="1">Belongs to the plant LTP family.</text>
</comment>
<evidence type="ECO:0000256" key="1">
    <source>
        <dbReference type="ARBA" id="ARBA00009748"/>
    </source>
</evidence>
<dbReference type="Gramene" id="OE9A069271T1">
    <property type="protein sequence ID" value="OE9A069271C1"/>
    <property type="gene ID" value="OE9A069271"/>
</dbReference>
<dbReference type="OrthoDB" id="1919446at2759"/>
<sequence length="118" mass="12246">MKSNTNTTVRGIGIVILFSQYAFLSATAADCSTVTALVSSCSSFIASGSLDSFLGSPCCVAMTSLSNLADPGYNRRAVCWCLMELITTNNLNAPAIAALPGLCGVSLGFTIDPYTDCQ</sequence>
<comment type="caution">
    <text evidence="3">The sequence shown here is derived from an EMBL/GenBank/DDBJ whole genome shotgun (WGS) entry which is preliminary data.</text>
</comment>
<feature type="signal peptide" evidence="2">
    <location>
        <begin position="1"/>
        <end position="29"/>
    </location>
</feature>